<keyword evidence="6" id="KW-0732">Signal</keyword>
<dbReference type="AlphaFoldDB" id="A0A1N7NXN5"/>
<evidence type="ECO:0000256" key="3">
    <source>
        <dbReference type="ARBA" id="ARBA00023237"/>
    </source>
</evidence>
<dbReference type="PRINTS" id="PR01021">
    <property type="entry name" value="OMPADOMAIN"/>
</dbReference>
<dbReference type="Gene3D" id="3.30.1330.60">
    <property type="entry name" value="OmpA-like domain"/>
    <property type="match status" value="1"/>
</dbReference>
<evidence type="ECO:0000259" key="7">
    <source>
        <dbReference type="PROSITE" id="PS51123"/>
    </source>
</evidence>
<keyword evidence="9" id="KW-1185">Reference proteome</keyword>
<evidence type="ECO:0000256" key="6">
    <source>
        <dbReference type="SAM" id="SignalP"/>
    </source>
</evidence>
<feature type="compositionally biased region" description="Low complexity" evidence="5">
    <location>
        <begin position="57"/>
        <end position="77"/>
    </location>
</feature>
<evidence type="ECO:0000256" key="5">
    <source>
        <dbReference type="SAM" id="MobiDB-lite"/>
    </source>
</evidence>
<evidence type="ECO:0000256" key="2">
    <source>
        <dbReference type="ARBA" id="ARBA00023136"/>
    </source>
</evidence>
<evidence type="ECO:0000256" key="4">
    <source>
        <dbReference type="PROSITE-ProRule" id="PRU00473"/>
    </source>
</evidence>
<evidence type="ECO:0000313" key="9">
    <source>
        <dbReference type="Proteomes" id="UP000185839"/>
    </source>
</evidence>
<dbReference type="SUPFAM" id="SSF103088">
    <property type="entry name" value="OmpA-like"/>
    <property type="match status" value="1"/>
</dbReference>
<gene>
    <name evidence="8" type="ORF">SAMN05421789_11828</name>
</gene>
<dbReference type="PANTHER" id="PTHR30329:SF21">
    <property type="entry name" value="LIPOPROTEIN YIAD-RELATED"/>
    <property type="match status" value="1"/>
</dbReference>
<dbReference type="InterPro" id="IPR006690">
    <property type="entry name" value="OMPA-like_CS"/>
</dbReference>
<feature type="chain" id="PRO_5012026416" evidence="6">
    <location>
        <begin position="19"/>
        <end position="414"/>
    </location>
</feature>
<dbReference type="InterPro" id="IPR036737">
    <property type="entry name" value="OmpA-like_sf"/>
</dbReference>
<dbReference type="PROSITE" id="PS51123">
    <property type="entry name" value="OMPA_2"/>
    <property type="match status" value="1"/>
</dbReference>
<dbReference type="PANTHER" id="PTHR30329">
    <property type="entry name" value="STATOR ELEMENT OF FLAGELLAR MOTOR COMPLEX"/>
    <property type="match status" value="1"/>
</dbReference>
<dbReference type="Pfam" id="PF00691">
    <property type="entry name" value="OmpA"/>
    <property type="match status" value="1"/>
</dbReference>
<name>A0A1N7NXN5_9FLAO</name>
<keyword evidence="2 4" id="KW-0472">Membrane</keyword>
<feature type="signal peptide" evidence="6">
    <location>
        <begin position="1"/>
        <end position="18"/>
    </location>
</feature>
<dbReference type="RefSeq" id="WP_159436436.1">
    <property type="nucleotide sequence ID" value="NZ_FTOI01000018.1"/>
</dbReference>
<sequence>MKTIFTTVLVLFFSFSNAQFLEKLAKKAQKSTERAIENKVEQKATKTTNEGMDAILNNKKTNTKNSSSSSSSIGTNKNSDFVPGSKVIFEEKFSQDAEGDFPVNWFTNSSGEIQNFNGQKWLQISDKGSFTPNNITKLPENFTFEFDVTTTENFNYYSTSLSVVFTEKTTKADNIWNTTFKRKEAMIFGVDPANSLAGTTGNSNISVISEKKEIMKNVVVVPEFNKSNNTVRVQVWRQKNRFRMYINGKKYWDLPTAFGEANYNQIIFFIGTYKNTKDKYFITNLRLAEAGEDQRHKLLETGSFTTNEILFDVNKATIKPASFKILDELGKVLAENPSVKVSITGHTDSDGNDAANQKLSEDRAKAVAQYFQTKYKISSSRLETFGKGETEPLNANTSENDKKLNRRVEFVVIK</sequence>
<dbReference type="Proteomes" id="UP000185839">
    <property type="component" value="Unassembled WGS sequence"/>
</dbReference>
<dbReference type="OrthoDB" id="9800869at2"/>
<evidence type="ECO:0000256" key="1">
    <source>
        <dbReference type="ARBA" id="ARBA00004442"/>
    </source>
</evidence>
<dbReference type="STRING" id="713588.SAMN05421789_11828"/>
<dbReference type="InterPro" id="IPR006664">
    <property type="entry name" value="OMP_bac"/>
</dbReference>
<keyword evidence="3" id="KW-0998">Cell outer membrane</keyword>
<protein>
    <submittedName>
        <fullName evidence="8">Outer membrane protein OmpA</fullName>
    </submittedName>
</protein>
<accession>A0A1N7NXN5</accession>
<dbReference type="EMBL" id="FTOI01000018">
    <property type="protein sequence ID" value="SIT03046.1"/>
    <property type="molecule type" value="Genomic_DNA"/>
</dbReference>
<feature type="domain" description="OmpA-like" evidence="7">
    <location>
        <begin position="298"/>
        <end position="414"/>
    </location>
</feature>
<evidence type="ECO:0000313" key="8">
    <source>
        <dbReference type="EMBL" id="SIT03046.1"/>
    </source>
</evidence>
<dbReference type="InterPro" id="IPR006665">
    <property type="entry name" value="OmpA-like"/>
</dbReference>
<dbReference type="GO" id="GO:0009279">
    <property type="term" value="C:cell outer membrane"/>
    <property type="evidence" value="ECO:0007669"/>
    <property type="project" value="UniProtKB-SubCell"/>
</dbReference>
<organism evidence="8 9">
    <name type="scientific">Kaistella chaponensis</name>
    <dbReference type="NCBI Taxonomy" id="713588"/>
    <lineage>
        <taxon>Bacteria</taxon>
        <taxon>Pseudomonadati</taxon>
        <taxon>Bacteroidota</taxon>
        <taxon>Flavobacteriia</taxon>
        <taxon>Flavobacteriales</taxon>
        <taxon>Weeksellaceae</taxon>
        <taxon>Chryseobacterium group</taxon>
        <taxon>Kaistella</taxon>
    </lineage>
</organism>
<proteinExistence type="predicted"/>
<dbReference type="PROSITE" id="PS01068">
    <property type="entry name" value="OMPA_1"/>
    <property type="match status" value="1"/>
</dbReference>
<comment type="subcellular location">
    <subcellularLocation>
        <location evidence="1">Cell outer membrane</location>
    </subcellularLocation>
</comment>
<dbReference type="InterPro" id="IPR050330">
    <property type="entry name" value="Bact_OuterMem_StrucFunc"/>
</dbReference>
<feature type="region of interest" description="Disordered" evidence="5">
    <location>
        <begin position="38"/>
        <end position="77"/>
    </location>
</feature>
<reference evidence="9" key="1">
    <citation type="submission" date="2017-01" db="EMBL/GenBank/DDBJ databases">
        <authorList>
            <person name="Varghese N."/>
            <person name="Submissions S."/>
        </authorList>
    </citation>
    <scope>NUCLEOTIDE SEQUENCE [LARGE SCALE GENOMIC DNA]</scope>
    <source>
        <strain evidence="9">DSM 23145</strain>
    </source>
</reference>
<dbReference type="CDD" id="cd07185">
    <property type="entry name" value="OmpA_C-like"/>
    <property type="match status" value="1"/>
</dbReference>